<evidence type="ECO:0000313" key="1">
    <source>
        <dbReference type="EMBL" id="KAJ8340292.1"/>
    </source>
</evidence>
<dbReference type="Proteomes" id="UP001152622">
    <property type="component" value="Chromosome 16"/>
</dbReference>
<sequence>MAVLARGLAMAVKDVSVLQGSEEPSHDAGQTMPPEESVCQREYRYHRAMGMRELAAAIWSFAGRSISQHELGEPKGQCFQRQQWNTLHISDYLLLC</sequence>
<evidence type="ECO:0000313" key="2">
    <source>
        <dbReference type="Proteomes" id="UP001152622"/>
    </source>
</evidence>
<organism evidence="1 2">
    <name type="scientific">Synaphobranchus kaupii</name>
    <name type="common">Kaup's arrowtooth eel</name>
    <dbReference type="NCBI Taxonomy" id="118154"/>
    <lineage>
        <taxon>Eukaryota</taxon>
        <taxon>Metazoa</taxon>
        <taxon>Chordata</taxon>
        <taxon>Craniata</taxon>
        <taxon>Vertebrata</taxon>
        <taxon>Euteleostomi</taxon>
        <taxon>Actinopterygii</taxon>
        <taxon>Neopterygii</taxon>
        <taxon>Teleostei</taxon>
        <taxon>Anguilliformes</taxon>
        <taxon>Synaphobranchidae</taxon>
        <taxon>Synaphobranchus</taxon>
    </lineage>
</organism>
<reference evidence="1" key="1">
    <citation type="journal article" date="2023" name="Science">
        <title>Genome structures resolve the early diversification of teleost fishes.</title>
        <authorList>
            <person name="Parey E."/>
            <person name="Louis A."/>
            <person name="Montfort J."/>
            <person name="Bouchez O."/>
            <person name="Roques C."/>
            <person name="Iampietro C."/>
            <person name="Lluch J."/>
            <person name="Castinel A."/>
            <person name="Donnadieu C."/>
            <person name="Desvignes T."/>
            <person name="Floi Bucao C."/>
            <person name="Jouanno E."/>
            <person name="Wen M."/>
            <person name="Mejri S."/>
            <person name="Dirks R."/>
            <person name="Jansen H."/>
            <person name="Henkel C."/>
            <person name="Chen W.J."/>
            <person name="Zahm M."/>
            <person name="Cabau C."/>
            <person name="Klopp C."/>
            <person name="Thompson A.W."/>
            <person name="Robinson-Rechavi M."/>
            <person name="Braasch I."/>
            <person name="Lecointre G."/>
            <person name="Bobe J."/>
            <person name="Postlethwait J.H."/>
            <person name="Berthelot C."/>
            <person name="Roest Crollius H."/>
            <person name="Guiguen Y."/>
        </authorList>
    </citation>
    <scope>NUCLEOTIDE SEQUENCE</scope>
    <source>
        <strain evidence="1">WJC10195</strain>
    </source>
</reference>
<comment type="caution">
    <text evidence="1">The sequence shown here is derived from an EMBL/GenBank/DDBJ whole genome shotgun (WGS) entry which is preliminary data.</text>
</comment>
<dbReference type="EMBL" id="JAINUF010000016">
    <property type="protein sequence ID" value="KAJ8340292.1"/>
    <property type="molecule type" value="Genomic_DNA"/>
</dbReference>
<proteinExistence type="predicted"/>
<accession>A0A9Q1IHS6</accession>
<gene>
    <name evidence="1" type="ORF">SKAU_G00349250</name>
</gene>
<protein>
    <submittedName>
        <fullName evidence="1">Uncharacterized protein</fullName>
    </submittedName>
</protein>
<keyword evidence="2" id="KW-1185">Reference proteome</keyword>
<dbReference type="AlphaFoldDB" id="A0A9Q1IHS6"/>
<name>A0A9Q1IHS6_SYNKA</name>